<protein>
    <submittedName>
        <fullName evidence="1">Uncharacterized protein</fullName>
    </submittedName>
</protein>
<evidence type="ECO:0000313" key="1">
    <source>
        <dbReference type="EMBL" id="CEK92540.1"/>
    </source>
</evidence>
<reference evidence="1" key="1">
    <citation type="submission" date="2014-12" db="EMBL/GenBank/DDBJ databases">
        <title>Insight into the proteome of Arion vulgaris.</title>
        <authorList>
            <person name="Aradska J."/>
            <person name="Bulat T."/>
            <person name="Smidak R."/>
            <person name="Sarate P."/>
            <person name="Gangsoo J."/>
            <person name="Sialana F."/>
            <person name="Bilban M."/>
            <person name="Lubec G."/>
        </authorList>
    </citation>
    <scope>NUCLEOTIDE SEQUENCE</scope>
    <source>
        <tissue evidence="1">Skin</tissue>
    </source>
</reference>
<accession>A0A0B7BK91</accession>
<organism evidence="1">
    <name type="scientific">Arion vulgaris</name>
    <dbReference type="NCBI Taxonomy" id="1028688"/>
    <lineage>
        <taxon>Eukaryota</taxon>
        <taxon>Metazoa</taxon>
        <taxon>Spiralia</taxon>
        <taxon>Lophotrochozoa</taxon>
        <taxon>Mollusca</taxon>
        <taxon>Gastropoda</taxon>
        <taxon>Heterobranchia</taxon>
        <taxon>Euthyneura</taxon>
        <taxon>Panpulmonata</taxon>
        <taxon>Eupulmonata</taxon>
        <taxon>Stylommatophora</taxon>
        <taxon>Helicina</taxon>
        <taxon>Arionoidea</taxon>
        <taxon>Arionidae</taxon>
        <taxon>Arion</taxon>
    </lineage>
</organism>
<gene>
    <name evidence="1" type="primary">ORF188872</name>
</gene>
<proteinExistence type="predicted"/>
<dbReference type="EMBL" id="HACG01045675">
    <property type="protein sequence ID" value="CEK92540.1"/>
    <property type="molecule type" value="Transcribed_RNA"/>
</dbReference>
<dbReference type="AlphaFoldDB" id="A0A0B7BK91"/>
<name>A0A0B7BK91_9EUPU</name>
<sequence>MYHTDWHRRSCISMDSNKLPNSTLQQCNIKTVQYNFLLMVQLTELNNNPFLINWIFVAVFKRKVVFKFGSWASSPTTIHPGLPQWSLFSVTVQSLYCENHKRTDQGEDNVICR</sequence>